<proteinExistence type="predicted"/>
<dbReference type="Proteomes" id="UP001279734">
    <property type="component" value="Unassembled WGS sequence"/>
</dbReference>
<sequence>MDARGADKNSSRTFISEETDPRLQDLRARTSRAATLSFKRTELWQEMSPLGRRDDSESIDWPAVEEDLLQSVRLRSGNSNARYLLPECPEAKGVMLRRLLSSECFYGRIHFNLRIKRMPPASFCSCPDPQMFQNHLPAFRAIEAV</sequence>
<gene>
    <name evidence="2" type="ORF">Nepgr_025831</name>
</gene>
<comment type="caution">
    <text evidence="2">The sequence shown here is derived from an EMBL/GenBank/DDBJ whole genome shotgun (WGS) entry which is preliminary data.</text>
</comment>
<protein>
    <submittedName>
        <fullName evidence="2">Uncharacterized protein</fullName>
    </submittedName>
</protein>
<feature type="region of interest" description="Disordered" evidence="1">
    <location>
        <begin position="1"/>
        <end position="21"/>
    </location>
</feature>
<organism evidence="2 3">
    <name type="scientific">Nepenthes gracilis</name>
    <name type="common">Slender pitcher plant</name>
    <dbReference type="NCBI Taxonomy" id="150966"/>
    <lineage>
        <taxon>Eukaryota</taxon>
        <taxon>Viridiplantae</taxon>
        <taxon>Streptophyta</taxon>
        <taxon>Embryophyta</taxon>
        <taxon>Tracheophyta</taxon>
        <taxon>Spermatophyta</taxon>
        <taxon>Magnoliopsida</taxon>
        <taxon>eudicotyledons</taxon>
        <taxon>Gunneridae</taxon>
        <taxon>Pentapetalae</taxon>
        <taxon>Caryophyllales</taxon>
        <taxon>Nepenthaceae</taxon>
        <taxon>Nepenthes</taxon>
    </lineage>
</organism>
<reference evidence="2" key="1">
    <citation type="submission" date="2023-05" db="EMBL/GenBank/DDBJ databases">
        <title>Nepenthes gracilis genome sequencing.</title>
        <authorList>
            <person name="Fukushima K."/>
        </authorList>
    </citation>
    <scope>NUCLEOTIDE SEQUENCE</scope>
    <source>
        <strain evidence="2">SING2019-196</strain>
    </source>
</reference>
<accession>A0AAD3T5R6</accession>
<evidence type="ECO:0000313" key="2">
    <source>
        <dbReference type="EMBL" id="GMH23988.1"/>
    </source>
</evidence>
<name>A0AAD3T5R6_NEPGR</name>
<dbReference type="AlphaFoldDB" id="A0AAD3T5R6"/>
<feature type="compositionally biased region" description="Basic and acidic residues" evidence="1">
    <location>
        <begin position="1"/>
        <end position="10"/>
    </location>
</feature>
<evidence type="ECO:0000256" key="1">
    <source>
        <dbReference type="SAM" id="MobiDB-lite"/>
    </source>
</evidence>
<evidence type="ECO:0000313" key="3">
    <source>
        <dbReference type="Proteomes" id="UP001279734"/>
    </source>
</evidence>
<keyword evidence="3" id="KW-1185">Reference proteome</keyword>
<dbReference type="EMBL" id="BSYO01000027">
    <property type="protein sequence ID" value="GMH23988.1"/>
    <property type="molecule type" value="Genomic_DNA"/>
</dbReference>